<protein>
    <recommendedName>
        <fullName evidence="3">Ankyrin repeat protein</fullName>
    </recommendedName>
</protein>
<reference evidence="1 2" key="1">
    <citation type="journal article" date="2023" name="Plant Dis.">
        <title>First Report of Diplodia intermedia Causing Canker and Dieback Diseases on Apple Trees in Canada.</title>
        <authorList>
            <person name="Ellouze W."/>
            <person name="Ilyukhin E."/>
            <person name="Sulman M."/>
            <person name="Ali S."/>
        </authorList>
    </citation>
    <scope>NUCLEOTIDE SEQUENCE [LARGE SCALE GENOMIC DNA]</scope>
    <source>
        <strain evidence="1 2">M45-28</strain>
    </source>
</reference>
<proteinExistence type="predicted"/>
<accession>A0ABR3SZA4</accession>
<evidence type="ECO:0000313" key="2">
    <source>
        <dbReference type="Proteomes" id="UP001521184"/>
    </source>
</evidence>
<organism evidence="1 2">
    <name type="scientific">Diplodia intermedia</name>
    <dbReference type="NCBI Taxonomy" id="856260"/>
    <lineage>
        <taxon>Eukaryota</taxon>
        <taxon>Fungi</taxon>
        <taxon>Dikarya</taxon>
        <taxon>Ascomycota</taxon>
        <taxon>Pezizomycotina</taxon>
        <taxon>Dothideomycetes</taxon>
        <taxon>Dothideomycetes incertae sedis</taxon>
        <taxon>Botryosphaeriales</taxon>
        <taxon>Botryosphaeriaceae</taxon>
        <taxon>Diplodia</taxon>
    </lineage>
</organism>
<evidence type="ECO:0000313" key="1">
    <source>
        <dbReference type="EMBL" id="KAL1632644.1"/>
    </source>
</evidence>
<gene>
    <name evidence="1" type="ORF">SLS58_011360</name>
</gene>
<name>A0ABR3SZA4_9PEZI</name>
<keyword evidence="2" id="KW-1185">Reference proteome</keyword>
<dbReference type="EMBL" id="JAKEKT020000195">
    <property type="protein sequence ID" value="KAL1632644.1"/>
    <property type="molecule type" value="Genomic_DNA"/>
</dbReference>
<comment type="caution">
    <text evidence="1">The sequence shown here is derived from an EMBL/GenBank/DDBJ whole genome shotgun (WGS) entry which is preliminary data.</text>
</comment>
<sequence length="136" mass="14768">MLDAGASDRDAYLLLEEAAKCDKLDTVRRILDSGVSLEHVPLCAGSPRMAQALVETGAALDREKLQTHAIRCSSLDLLKWLDETYGPSAPPERFGLVLRDASNAVLSMAAALKTLAHVTLYSQKFCGSLPEVPSWR</sequence>
<dbReference type="Proteomes" id="UP001521184">
    <property type="component" value="Unassembled WGS sequence"/>
</dbReference>
<evidence type="ECO:0008006" key="3">
    <source>
        <dbReference type="Google" id="ProtNLM"/>
    </source>
</evidence>